<dbReference type="AlphaFoldDB" id="A0A136JD10"/>
<feature type="compositionally biased region" description="Polar residues" evidence="1">
    <location>
        <begin position="150"/>
        <end position="163"/>
    </location>
</feature>
<evidence type="ECO:0000256" key="1">
    <source>
        <dbReference type="SAM" id="MobiDB-lite"/>
    </source>
</evidence>
<evidence type="ECO:0000313" key="2">
    <source>
        <dbReference type="EMBL" id="KXJ95040.1"/>
    </source>
</evidence>
<dbReference type="EMBL" id="KQ964246">
    <property type="protein sequence ID" value="KXJ95040.1"/>
    <property type="molecule type" value="Genomic_DNA"/>
</dbReference>
<sequence>MARRACRSRRALACRACVPWTIGMVPGCARGRMRRHVRAGTRSSEPKQASRQAAAQAGWQASKEELVALESAATPWERRLSFSNPALVTEFWPHRESKFEIHGTGNPGRQMGKLFHGTGPSIKGYFRVLGQASPKNDKDHRIARGIVPPNQGSQRKQASNQGRHTPGPRAPSLELKRSETCISRRTTQAHARLHRGSRCAIAGTRPLAVGATAGQQGPAWDVHSRQAEVLDEIGS</sequence>
<protein>
    <submittedName>
        <fullName evidence="2">Uncharacterized protein</fullName>
    </submittedName>
</protein>
<evidence type="ECO:0000313" key="3">
    <source>
        <dbReference type="Proteomes" id="UP000070501"/>
    </source>
</evidence>
<name>A0A136JD10_9PEZI</name>
<feature type="region of interest" description="Disordered" evidence="1">
    <location>
        <begin position="133"/>
        <end position="178"/>
    </location>
</feature>
<keyword evidence="3" id="KW-1185">Reference proteome</keyword>
<feature type="region of interest" description="Disordered" evidence="1">
    <location>
        <begin position="36"/>
        <end position="57"/>
    </location>
</feature>
<organism evidence="2 3">
    <name type="scientific">Microdochium bolleyi</name>
    <dbReference type="NCBI Taxonomy" id="196109"/>
    <lineage>
        <taxon>Eukaryota</taxon>
        <taxon>Fungi</taxon>
        <taxon>Dikarya</taxon>
        <taxon>Ascomycota</taxon>
        <taxon>Pezizomycotina</taxon>
        <taxon>Sordariomycetes</taxon>
        <taxon>Xylariomycetidae</taxon>
        <taxon>Xylariales</taxon>
        <taxon>Microdochiaceae</taxon>
        <taxon>Microdochium</taxon>
    </lineage>
</organism>
<dbReference type="Proteomes" id="UP000070501">
    <property type="component" value="Unassembled WGS sequence"/>
</dbReference>
<accession>A0A136JD10</accession>
<gene>
    <name evidence="2" type="ORF">Micbo1qcDRAFT_171472</name>
</gene>
<proteinExistence type="predicted"/>
<reference evidence="3" key="1">
    <citation type="submission" date="2016-02" db="EMBL/GenBank/DDBJ databases">
        <title>Draft genome sequence of Microdochium bolleyi, a fungal endophyte of beachgrass.</title>
        <authorList>
            <consortium name="DOE Joint Genome Institute"/>
            <person name="David A.S."/>
            <person name="May G."/>
            <person name="Haridas S."/>
            <person name="Lim J."/>
            <person name="Wang M."/>
            <person name="Labutti K."/>
            <person name="Lipzen A."/>
            <person name="Barry K."/>
            <person name="Grigoriev I.V."/>
        </authorList>
    </citation>
    <scope>NUCLEOTIDE SEQUENCE [LARGE SCALE GENOMIC DNA]</scope>
    <source>
        <strain evidence="3">J235TASD1</strain>
    </source>
</reference>
<feature type="compositionally biased region" description="Polar residues" evidence="1">
    <location>
        <begin position="41"/>
        <end position="53"/>
    </location>
</feature>
<dbReference type="InParanoid" id="A0A136JD10"/>